<comment type="caution">
    <text evidence="5">The sequence shown here is derived from an EMBL/GenBank/DDBJ whole genome shotgun (WGS) entry which is preliminary data.</text>
</comment>
<dbReference type="CDD" id="cd01392">
    <property type="entry name" value="HTH_LacI"/>
    <property type="match status" value="1"/>
</dbReference>
<evidence type="ECO:0000256" key="2">
    <source>
        <dbReference type="ARBA" id="ARBA00023125"/>
    </source>
</evidence>
<evidence type="ECO:0000313" key="6">
    <source>
        <dbReference type="Proteomes" id="UP001560573"/>
    </source>
</evidence>
<keyword evidence="1" id="KW-0805">Transcription regulation</keyword>
<accession>A0ABV3ZES0</accession>
<dbReference type="PANTHER" id="PTHR30146:SF109">
    <property type="entry name" value="HTH-TYPE TRANSCRIPTIONAL REGULATOR GALS"/>
    <property type="match status" value="1"/>
</dbReference>
<evidence type="ECO:0000256" key="3">
    <source>
        <dbReference type="ARBA" id="ARBA00023163"/>
    </source>
</evidence>
<sequence>MEPVNLKYLAKELGLATSTVSRALRNSHEISDETKQRVMAMAKKLNYEPNPYASSLRKQKSKTIGVIIPEIANNFFILVINGIEAIAREKNYHVLIYLTHEDYEREKYIVQHLQNGRVDGILMSVSSETVNVDHLMDLQDKGLPIVFFDRVCESIPTAKVTTDDYNCGYLATEHLIKQGCKNVAYFSFSRQSINSKRMAGYEDALKKYGIPLKPHLIVSGTTNDTENYKLIKKLLSSKQRPDGIFSAVEKMAVSTYNVCADIGLNIPNDIKIVSFSNLEVAPLLHPSLTTITQPAFDIGKEAVSILFKSLEKKNYTLPDETFILKSALVVRDSTKKSA</sequence>
<reference evidence="5 6" key="1">
    <citation type="submission" date="2023-07" db="EMBL/GenBank/DDBJ databases">
        <authorList>
            <person name="Lian W.-H."/>
        </authorList>
    </citation>
    <scope>NUCLEOTIDE SEQUENCE [LARGE SCALE GENOMIC DNA]</scope>
    <source>
        <strain evidence="5 6">SYSU DXS3180</strain>
    </source>
</reference>
<dbReference type="InterPro" id="IPR000843">
    <property type="entry name" value="HTH_LacI"/>
</dbReference>
<dbReference type="EMBL" id="JAULBC010000004">
    <property type="protein sequence ID" value="MEX6688372.1"/>
    <property type="molecule type" value="Genomic_DNA"/>
</dbReference>
<keyword evidence="3" id="KW-0804">Transcription</keyword>
<dbReference type="SUPFAM" id="SSF47413">
    <property type="entry name" value="lambda repressor-like DNA-binding domains"/>
    <property type="match status" value="1"/>
</dbReference>
<dbReference type="Proteomes" id="UP001560573">
    <property type="component" value="Unassembled WGS sequence"/>
</dbReference>
<dbReference type="SUPFAM" id="SSF53822">
    <property type="entry name" value="Periplasmic binding protein-like I"/>
    <property type="match status" value="1"/>
</dbReference>
<gene>
    <name evidence="5" type="ORF">QTN47_12740</name>
</gene>
<dbReference type="InterPro" id="IPR010982">
    <property type="entry name" value="Lambda_DNA-bd_dom_sf"/>
</dbReference>
<dbReference type="CDD" id="cd06267">
    <property type="entry name" value="PBP1_LacI_sugar_binding-like"/>
    <property type="match status" value="1"/>
</dbReference>
<dbReference type="Pfam" id="PF00532">
    <property type="entry name" value="Peripla_BP_1"/>
    <property type="match status" value="1"/>
</dbReference>
<dbReference type="PANTHER" id="PTHR30146">
    <property type="entry name" value="LACI-RELATED TRANSCRIPTIONAL REPRESSOR"/>
    <property type="match status" value="1"/>
</dbReference>
<evidence type="ECO:0000259" key="4">
    <source>
        <dbReference type="PROSITE" id="PS50932"/>
    </source>
</evidence>
<dbReference type="RefSeq" id="WP_369329783.1">
    <property type="nucleotide sequence ID" value="NZ_JAULBC010000004.1"/>
</dbReference>
<dbReference type="InterPro" id="IPR028082">
    <property type="entry name" value="Peripla_BP_I"/>
</dbReference>
<organism evidence="5 6">
    <name type="scientific">Danxiaibacter flavus</name>
    <dbReference type="NCBI Taxonomy" id="3049108"/>
    <lineage>
        <taxon>Bacteria</taxon>
        <taxon>Pseudomonadati</taxon>
        <taxon>Bacteroidota</taxon>
        <taxon>Chitinophagia</taxon>
        <taxon>Chitinophagales</taxon>
        <taxon>Chitinophagaceae</taxon>
        <taxon>Danxiaibacter</taxon>
    </lineage>
</organism>
<dbReference type="PROSITE" id="PS50932">
    <property type="entry name" value="HTH_LACI_2"/>
    <property type="match status" value="1"/>
</dbReference>
<dbReference type="Gene3D" id="3.40.50.2300">
    <property type="match status" value="2"/>
</dbReference>
<name>A0ABV3ZES0_9BACT</name>
<dbReference type="Pfam" id="PF00356">
    <property type="entry name" value="LacI"/>
    <property type="match status" value="1"/>
</dbReference>
<dbReference type="SMART" id="SM00354">
    <property type="entry name" value="HTH_LACI"/>
    <property type="match status" value="1"/>
</dbReference>
<dbReference type="Gene3D" id="1.10.260.40">
    <property type="entry name" value="lambda repressor-like DNA-binding domains"/>
    <property type="match status" value="1"/>
</dbReference>
<keyword evidence="6" id="KW-1185">Reference proteome</keyword>
<protein>
    <submittedName>
        <fullName evidence="5">LacI family DNA-binding transcriptional regulator</fullName>
    </submittedName>
</protein>
<keyword evidence="2 5" id="KW-0238">DNA-binding</keyword>
<evidence type="ECO:0000313" key="5">
    <source>
        <dbReference type="EMBL" id="MEX6688372.1"/>
    </source>
</evidence>
<dbReference type="InterPro" id="IPR001761">
    <property type="entry name" value="Peripla_BP/Lac1_sug-bd_dom"/>
</dbReference>
<feature type="domain" description="HTH lacI-type" evidence="4">
    <location>
        <begin position="4"/>
        <end position="58"/>
    </location>
</feature>
<proteinExistence type="predicted"/>
<evidence type="ECO:0000256" key="1">
    <source>
        <dbReference type="ARBA" id="ARBA00023015"/>
    </source>
</evidence>
<dbReference type="GO" id="GO:0003677">
    <property type="term" value="F:DNA binding"/>
    <property type="evidence" value="ECO:0007669"/>
    <property type="project" value="UniProtKB-KW"/>
</dbReference>